<evidence type="ECO:0000313" key="2">
    <source>
        <dbReference type="Proteomes" id="UP001066276"/>
    </source>
</evidence>
<gene>
    <name evidence="1" type="ORF">NDU88_003989</name>
</gene>
<dbReference type="EMBL" id="JANPWB010000001">
    <property type="protein sequence ID" value="KAJ1216387.1"/>
    <property type="molecule type" value="Genomic_DNA"/>
</dbReference>
<dbReference type="AlphaFoldDB" id="A0AAV7WTT8"/>
<accession>A0AAV7WTT8</accession>
<sequence>MVPWHAATPRRMPCKRKNMQRLREGGRDVVSSIVDGTITCYVYAGGGPAGEGITEKLFKGVADESRAELISDCEELN</sequence>
<proteinExistence type="predicted"/>
<name>A0AAV7WTT8_PLEWA</name>
<protein>
    <submittedName>
        <fullName evidence="1">Uncharacterized protein</fullName>
    </submittedName>
</protein>
<comment type="caution">
    <text evidence="1">The sequence shown here is derived from an EMBL/GenBank/DDBJ whole genome shotgun (WGS) entry which is preliminary data.</text>
</comment>
<organism evidence="1 2">
    <name type="scientific">Pleurodeles waltl</name>
    <name type="common">Iberian ribbed newt</name>
    <dbReference type="NCBI Taxonomy" id="8319"/>
    <lineage>
        <taxon>Eukaryota</taxon>
        <taxon>Metazoa</taxon>
        <taxon>Chordata</taxon>
        <taxon>Craniata</taxon>
        <taxon>Vertebrata</taxon>
        <taxon>Euteleostomi</taxon>
        <taxon>Amphibia</taxon>
        <taxon>Batrachia</taxon>
        <taxon>Caudata</taxon>
        <taxon>Salamandroidea</taxon>
        <taxon>Salamandridae</taxon>
        <taxon>Pleurodelinae</taxon>
        <taxon>Pleurodeles</taxon>
    </lineage>
</organism>
<keyword evidence="2" id="KW-1185">Reference proteome</keyword>
<dbReference type="Proteomes" id="UP001066276">
    <property type="component" value="Chromosome 1_1"/>
</dbReference>
<evidence type="ECO:0000313" key="1">
    <source>
        <dbReference type="EMBL" id="KAJ1216387.1"/>
    </source>
</evidence>
<reference evidence="1" key="1">
    <citation type="journal article" date="2022" name="bioRxiv">
        <title>Sequencing and chromosome-scale assembly of the giantPleurodeles waltlgenome.</title>
        <authorList>
            <person name="Brown T."/>
            <person name="Elewa A."/>
            <person name="Iarovenko S."/>
            <person name="Subramanian E."/>
            <person name="Araus A.J."/>
            <person name="Petzold A."/>
            <person name="Susuki M."/>
            <person name="Suzuki K.-i.T."/>
            <person name="Hayashi T."/>
            <person name="Toyoda A."/>
            <person name="Oliveira C."/>
            <person name="Osipova E."/>
            <person name="Leigh N.D."/>
            <person name="Simon A."/>
            <person name="Yun M.H."/>
        </authorList>
    </citation>
    <scope>NUCLEOTIDE SEQUENCE</scope>
    <source>
        <strain evidence="1">20211129_DDA</strain>
        <tissue evidence="1">Liver</tissue>
    </source>
</reference>